<organism evidence="1 2">
    <name type="scientific">Streptomyces amakusaensis</name>
    <dbReference type="NCBI Taxonomy" id="67271"/>
    <lineage>
        <taxon>Bacteria</taxon>
        <taxon>Bacillati</taxon>
        <taxon>Actinomycetota</taxon>
        <taxon>Actinomycetes</taxon>
        <taxon>Kitasatosporales</taxon>
        <taxon>Streptomycetaceae</taxon>
        <taxon>Streptomyces</taxon>
    </lineage>
</organism>
<dbReference type="SUPFAM" id="SSF55469">
    <property type="entry name" value="FMN-dependent nitroreductase-like"/>
    <property type="match status" value="1"/>
</dbReference>
<comment type="caution">
    <text evidence="1">The sequence shown here is derived from an EMBL/GenBank/DDBJ whole genome shotgun (WGS) entry which is preliminary data.</text>
</comment>
<evidence type="ECO:0000313" key="1">
    <source>
        <dbReference type="EMBL" id="MFC5156988.1"/>
    </source>
</evidence>
<dbReference type="PANTHER" id="PTHR43745:SF2">
    <property type="entry name" value="NITROREDUCTASE MJ1384-RELATED"/>
    <property type="match status" value="1"/>
</dbReference>
<dbReference type="RefSeq" id="WP_344486669.1">
    <property type="nucleotide sequence ID" value="NZ_BAAASB010000044.1"/>
</dbReference>
<dbReference type="CDD" id="cd02142">
    <property type="entry name" value="McbC_SagB-like_oxidoreductase"/>
    <property type="match status" value="1"/>
</dbReference>
<reference evidence="2" key="1">
    <citation type="journal article" date="2019" name="Int. J. Syst. Evol. Microbiol.">
        <title>The Global Catalogue of Microorganisms (GCM) 10K type strain sequencing project: providing services to taxonomists for standard genome sequencing and annotation.</title>
        <authorList>
            <consortium name="The Broad Institute Genomics Platform"/>
            <consortium name="The Broad Institute Genome Sequencing Center for Infectious Disease"/>
            <person name="Wu L."/>
            <person name="Ma J."/>
        </authorList>
    </citation>
    <scope>NUCLEOTIDE SEQUENCE [LARGE SCALE GENOMIC DNA]</scope>
    <source>
        <strain evidence="2">PCU 266</strain>
    </source>
</reference>
<protein>
    <submittedName>
        <fullName evidence="1">SagB/ThcOx family dehydrogenase</fullName>
    </submittedName>
</protein>
<dbReference type="InterPro" id="IPR000415">
    <property type="entry name" value="Nitroreductase-like"/>
</dbReference>
<gene>
    <name evidence="1" type="ORF">ACFPRH_35280</name>
</gene>
<name>A0ABW0AVB1_9ACTN</name>
<dbReference type="PANTHER" id="PTHR43745">
    <property type="entry name" value="NITROREDUCTASE MJ1384-RELATED"/>
    <property type="match status" value="1"/>
</dbReference>
<proteinExistence type="predicted"/>
<evidence type="ECO:0000313" key="2">
    <source>
        <dbReference type="Proteomes" id="UP001596160"/>
    </source>
</evidence>
<keyword evidence="2" id="KW-1185">Reference proteome</keyword>
<dbReference type="Proteomes" id="UP001596160">
    <property type="component" value="Unassembled WGS sequence"/>
</dbReference>
<dbReference type="InterPro" id="IPR052544">
    <property type="entry name" value="Bacteriocin_Proc_Enz"/>
</dbReference>
<dbReference type="EMBL" id="JBHSKP010000055">
    <property type="protein sequence ID" value="MFC5156988.1"/>
    <property type="molecule type" value="Genomic_DNA"/>
</dbReference>
<accession>A0ABW0AVB1</accession>
<dbReference type="Gene3D" id="3.40.109.10">
    <property type="entry name" value="NADH Oxidase"/>
    <property type="match status" value="1"/>
</dbReference>
<sequence>MPSTVFRRHPALLAAVEEVGGRRRITVAVHDGRPPLLVDDARLLAALSGLPEGGFTRAEALTGWDSAGLGDVKEPLWGFCTREAGLIVTKAEEGVFRHDAYHGATRGYPFLDMGRAQAFDTDNALMRHYTAVDGYPPVYTDLPHRGRWPLAKAETVTSPPDGGEYLLMEELALLLDGTFGERRRLDPDDTGTYLQVELVFKAVPSGGARHPVEALLWLRAEGLPEGLYHYNVRANTLDLLQVRPGRAALTAACPALPDLAGGRGPVAVVMLAAVMRRPMWRYRDPRSARAVFIDAGHIVQHLAETGAWLGWRWSGLPAFDAPALARDLGLDPETTPVLEMGVLRR</sequence>